<dbReference type="SUPFAM" id="SSF54909">
    <property type="entry name" value="Dimeric alpha+beta barrel"/>
    <property type="match status" value="1"/>
</dbReference>
<comment type="subunit">
    <text evidence="1">Homodimer.</text>
</comment>
<keyword evidence="4" id="KW-1185">Reference proteome</keyword>
<dbReference type="InterPro" id="IPR013097">
    <property type="entry name" value="Dabb"/>
</dbReference>
<evidence type="ECO:0000313" key="3">
    <source>
        <dbReference type="EMBL" id="OAQ33897.1"/>
    </source>
</evidence>
<dbReference type="Pfam" id="PF07876">
    <property type="entry name" value="Dabb"/>
    <property type="match status" value="1"/>
</dbReference>
<dbReference type="SMART" id="SM00886">
    <property type="entry name" value="Dabb"/>
    <property type="match status" value="1"/>
</dbReference>
<dbReference type="PANTHER" id="PTHR33178:SF10">
    <property type="entry name" value="STRESS-RESPONSE A_B BARREL DOMAIN-CONTAINING PROTEIN"/>
    <property type="match status" value="1"/>
</dbReference>
<evidence type="ECO:0000313" key="4">
    <source>
        <dbReference type="Proteomes" id="UP000078512"/>
    </source>
</evidence>
<reference evidence="3 4" key="1">
    <citation type="submission" date="2016-05" db="EMBL/GenBank/DDBJ databases">
        <title>Genome sequencing reveals origins of a unique bacterial endosymbiosis in the earliest lineages of terrestrial Fungi.</title>
        <authorList>
            <consortium name="DOE Joint Genome Institute"/>
            <person name="Uehling J."/>
            <person name="Gryganskyi A."/>
            <person name="Hameed K."/>
            <person name="Tschaplinski T."/>
            <person name="Misztal P."/>
            <person name="Wu S."/>
            <person name="Desiro A."/>
            <person name="Vande Pol N."/>
            <person name="Du Z.-Y."/>
            <person name="Zienkiewicz A."/>
            <person name="Zienkiewicz K."/>
            <person name="Morin E."/>
            <person name="Tisserant E."/>
            <person name="Splivallo R."/>
            <person name="Hainaut M."/>
            <person name="Henrissat B."/>
            <person name="Ohm R."/>
            <person name="Kuo A."/>
            <person name="Yan J."/>
            <person name="Lipzen A."/>
            <person name="Nolan M."/>
            <person name="Labutti K."/>
            <person name="Barry K."/>
            <person name="Goldstein A."/>
            <person name="Labbe J."/>
            <person name="Schadt C."/>
            <person name="Tuskan G."/>
            <person name="Grigoriev I."/>
            <person name="Martin F."/>
            <person name="Vilgalys R."/>
            <person name="Bonito G."/>
        </authorList>
    </citation>
    <scope>NUCLEOTIDE SEQUENCE [LARGE SCALE GENOMIC DNA]</scope>
    <source>
        <strain evidence="3 4">AG-77</strain>
    </source>
</reference>
<name>A0A197K887_9FUNG</name>
<dbReference type="PANTHER" id="PTHR33178">
    <property type="match status" value="1"/>
</dbReference>
<protein>
    <submittedName>
        <fullName evidence="3">Stress responsive alpha-beta barrel domain-containing protein</fullName>
    </submittedName>
</protein>
<dbReference type="EMBL" id="KV442019">
    <property type="protein sequence ID" value="OAQ33897.1"/>
    <property type="molecule type" value="Genomic_DNA"/>
</dbReference>
<dbReference type="InterPro" id="IPR044662">
    <property type="entry name" value="HS1/DABB1-like"/>
</dbReference>
<gene>
    <name evidence="3" type="ORF">K457DRAFT_15100</name>
</gene>
<dbReference type="InterPro" id="IPR011008">
    <property type="entry name" value="Dimeric_a/b-barrel"/>
</dbReference>
<dbReference type="AlphaFoldDB" id="A0A197K887"/>
<accession>A0A197K887</accession>
<organism evidence="3 4">
    <name type="scientific">Linnemannia elongata AG-77</name>
    <dbReference type="NCBI Taxonomy" id="1314771"/>
    <lineage>
        <taxon>Eukaryota</taxon>
        <taxon>Fungi</taxon>
        <taxon>Fungi incertae sedis</taxon>
        <taxon>Mucoromycota</taxon>
        <taxon>Mortierellomycotina</taxon>
        <taxon>Mortierellomycetes</taxon>
        <taxon>Mortierellales</taxon>
        <taxon>Mortierellaceae</taxon>
        <taxon>Linnemannia</taxon>
    </lineage>
</organism>
<dbReference type="OrthoDB" id="42919at2759"/>
<evidence type="ECO:0000259" key="2">
    <source>
        <dbReference type="PROSITE" id="PS51502"/>
    </source>
</evidence>
<proteinExistence type="predicted"/>
<dbReference type="PROSITE" id="PS51502">
    <property type="entry name" value="S_R_A_B_BARREL"/>
    <property type="match status" value="1"/>
</dbReference>
<sequence>MAVAHIILVKFKPTVSETQAHNILKAVAHLKEELPGVVESVHLGVNFAARAKGFTHGFTMIFKDKAALETYDKSPEHIRVVTEDIRPNIEDLIAFDYEVEDYSSPRL</sequence>
<feature type="domain" description="Stress-response A/B barrel" evidence="2">
    <location>
        <begin position="3"/>
        <end position="97"/>
    </location>
</feature>
<dbReference type="Proteomes" id="UP000078512">
    <property type="component" value="Unassembled WGS sequence"/>
</dbReference>
<dbReference type="Gene3D" id="3.30.70.100">
    <property type="match status" value="1"/>
</dbReference>
<evidence type="ECO:0000256" key="1">
    <source>
        <dbReference type="ARBA" id="ARBA00011738"/>
    </source>
</evidence>
<dbReference type="STRING" id="1314771.A0A197K887"/>